<dbReference type="RefSeq" id="WP_013807324.1">
    <property type="nucleotide sequence ID" value="NC_015564.1"/>
</dbReference>
<evidence type="ECO:0000313" key="2">
    <source>
        <dbReference type="Proteomes" id="UP000009235"/>
    </source>
</evidence>
<reference evidence="1 2" key="1">
    <citation type="journal article" date="2011" name="J. Bacteriol.">
        <title>Complete genome sequence of Amycolicicoccus subflavus DQS3-9A1T, an actinomycete isolated from crude oil-polluted soil.</title>
        <authorList>
            <person name="Cai M."/>
            <person name="Chen W.M."/>
            <person name="Nie Y."/>
            <person name="Chi C.Q."/>
            <person name="Wang Y.N."/>
            <person name="Tang Y.Q."/>
            <person name="Li G.Y."/>
            <person name="Wu X.L."/>
        </authorList>
    </citation>
    <scope>NUCLEOTIDE SEQUENCE [LARGE SCALE GENOMIC DNA]</scope>
    <source>
        <strain evidence="2">DSM 45089 / DQS3-9A1</strain>
    </source>
</reference>
<dbReference type="STRING" id="443218.AS9A_2528"/>
<protein>
    <submittedName>
        <fullName evidence="1">Uncharacterized protein</fullName>
    </submittedName>
</protein>
<evidence type="ECO:0000313" key="1">
    <source>
        <dbReference type="EMBL" id="AEF40975.1"/>
    </source>
</evidence>
<dbReference type="OrthoDB" id="5178565at2"/>
<name>F6EFP6_HOYSD</name>
<dbReference type="Proteomes" id="UP000009235">
    <property type="component" value="Chromosome"/>
</dbReference>
<dbReference type="EMBL" id="CP002786">
    <property type="protein sequence ID" value="AEF40975.1"/>
    <property type="molecule type" value="Genomic_DNA"/>
</dbReference>
<dbReference type="HOGENOM" id="CLU_2766781_0_0_11"/>
<organism evidence="1 2">
    <name type="scientific">Hoyosella subflava (strain DSM 45089 / JCM 17490 / NBRC 109087 / DQS3-9A1)</name>
    <name type="common">Amycolicicoccus subflavus</name>
    <dbReference type="NCBI Taxonomy" id="443218"/>
    <lineage>
        <taxon>Bacteria</taxon>
        <taxon>Bacillati</taxon>
        <taxon>Actinomycetota</taxon>
        <taxon>Actinomycetes</taxon>
        <taxon>Mycobacteriales</taxon>
        <taxon>Hoyosellaceae</taxon>
        <taxon>Hoyosella</taxon>
    </lineage>
</organism>
<accession>F6EFP6</accession>
<proteinExistence type="predicted"/>
<sequence>MVASSVHGTAPGLTLPGAERNAATDLDFTFGTGATVEGLAQDILLVICGRKLPAGRLRGEPADRFTATS</sequence>
<keyword evidence="2" id="KW-1185">Reference proteome</keyword>
<dbReference type="KEGG" id="asd:AS9A_2528"/>
<gene>
    <name evidence="1" type="ordered locus">AS9A_2528</name>
</gene>
<dbReference type="AlphaFoldDB" id="F6EFP6"/>